<dbReference type="EMBL" id="DS028094">
    <property type="protein sequence ID" value="KMP04270.1"/>
    <property type="molecule type" value="Genomic_DNA"/>
</dbReference>
<name>A0A0J6Y961_COCIT</name>
<accession>A0A0J6Y961</accession>
<evidence type="ECO:0000313" key="1">
    <source>
        <dbReference type="EMBL" id="KMP04270.1"/>
    </source>
</evidence>
<protein>
    <submittedName>
        <fullName evidence="1">Uncharacterized protein</fullName>
    </submittedName>
</protein>
<dbReference type="Proteomes" id="UP000054565">
    <property type="component" value="Unassembled WGS sequence"/>
</dbReference>
<sequence length="119" mass="13251">MGKRDDEVIIPQGLIHARRTYYTILKPFSLNKVFRIGCLSNVFDIYSPESFTIYESAAAKLRDINPIDSPNQAMNYGTGSRSIGSVKILVPAVIVATEEAKVRLASGFKHTVIRTSQYL</sequence>
<proteinExistence type="predicted"/>
<dbReference type="AlphaFoldDB" id="A0A0J6Y961"/>
<reference evidence="2" key="1">
    <citation type="journal article" date="2010" name="Genome Res.">
        <title>Population genomic sequencing of Coccidioides fungi reveals recent hybridization and transposon control.</title>
        <authorList>
            <person name="Neafsey D.E."/>
            <person name="Barker B.M."/>
            <person name="Sharpton T.J."/>
            <person name="Stajich J.E."/>
            <person name="Park D.J."/>
            <person name="Whiston E."/>
            <person name="Hung C.-Y."/>
            <person name="McMahan C."/>
            <person name="White J."/>
            <person name="Sykes S."/>
            <person name="Heiman D."/>
            <person name="Young S."/>
            <person name="Zeng Q."/>
            <person name="Abouelleil A."/>
            <person name="Aftuck L."/>
            <person name="Bessette D."/>
            <person name="Brown A."/>
            <person name="FitzGerald M."/>
            <person name="Lui A."/>
            <person name="Macdonald J.P."/>
            <person name="Priest M."/>
            <person name="Orbach M.J."/>
            <person name="Galgiani J.N."/>
            <person name="Kirkland T.N."/>
            <person name="Cole G.T."/>
            <person name="Birren B.W."/>
            <person name="Henn M.R."/>
            <person name="Taylor J.W."/>
            <person name="Rounsley S.D."/>
        </authorList>
    </citation>
    <scope>NUCLEOTIDE SEQUENCE [LARGE SCALE GENOMIC DNA]</scope>
    <source>
        <strain evidence="2">RMSCC 2394</strain>
    </source>
</reference>
<evidence type="ECO:0000313" key="2">
    <source>
        <dbReference type="Proteomes" id="UP000054565"/>
    </source>
</evidence>
<gene>
    <name evidence="1" type="ORF">CIRG_03961</name>
</gene>
<organism evidence="1 2">
    <name type="scientific">Coccidioides immitis RMSCC 2394</name>
    <dbReference type="NCBI Taxonomy" id="404692"/>
    <lineage>
        <taxon>Eukaryota</taxon>
        <taxon>Fungi</taxon>
        <taxon>Dikarya</taxon>
        <taxon>Ascomycota</taxon>
        <taxon>Pezizomycotina</taxon>
        <taxon>Eurotiomycetes</taxon>
        <taxon>Eurotiomycetidae</taxon>
        <taxon>Onygenales</taxon>
        <taxon>Onygenaceae</taxon>
        <taxon>Coccidioides</taxon>
    </lineage>
</organism>